<evidence type="ECO:0000313" key="3">
    <source>
        <dbReference type="Proteomes" id="UP000053464"/>
    </source>
</evidence>
<keyword evidence="3" id="KW-1185">Reference proteome</keyword>
<dbReference type="EMBL" id="LBHB01000001">
    <property type="protein sequence ID" value="KLE35153.1"/>
    <property type="molecule type" value="Genomic_DNA"/>
</dbReference>
<sequence length="292" mass="31931">MAAPPFPDPLELLRARLVKTVRATFNDASKGEAPVVISDEALFARDTPIRMVHADIVGMLVGGMASLLLQMLHPHALQGVLDFSDFRADMHGRLRATAKFIAVTTYGHRDEAEAAIAKVNAIHARVHGTLPDGTPYSALDPRTLAWVHVAEATMFLEAYLVHVRPDMPLAEQDEYFRQFAVIARKLGCDPVPESKAEAQAVFRELRADLRATPEAREVAALVVSGKVEGAMTGVQPFLADAAIALVPPFARTMLGLEAPGLRMVPSRVVTRAMGSTLRWAFRQNRNKENRSP</sequence>
<dbReference type="PANTHER" id="PTHR36151:SF3">
    <property type="entry name" value="ER-BOUND OXYGENASE MPAB_MPAB'_RUBBER OXYGENASE CATALYTIC DOMAIN-CONTAINING PROTEIN"/>
    <property type="match status" value="1"/>
</dbReference>
<reference evidence="2 3" key="1">
    <citation type="submission" date="2015-04" db="EMBL/GenBank/DDBJ databases">
        <title>The draft genome sequence of Erythrobacter luteus KA37.</title>
        <authorList>
            <person name="Zhuang L."/>
            <person name="Liu Y."/>
            <person name="Shao Z."/>
        </authorList>
    </citation>
    <scope>NUCLEOTIDE SEQUENCE [LARGE SCALE GENOMIC DNA]</scope>
    <source>
        <strain evidence="2 3">KA37</strain>
    </source>
</reference>
<feature type="domain" description="ER-bound oxygenase mpaB/mpaB'/Rubber oxygenase catalytic" evidence="1">
    <location>
        <begin position="52"/>
        <end position="278"/>
    </location>
</feature>
<dbReference type="InterPro" id="IPR018713">
    <property type="entry name" value="MPAB/Lcp_cat_dom"/>
</dbReference>
<organism evidence="2 3">
    <name type="scientific">Aurantiacibacter luteus</name>
    <dbReference type="NCBI Taxonomy" id="1581420"/>
    <lineage>
        <taxon>Bacteria</taxon>
        <taxon>Pseudomonadati</taxon>
        <taxon>Pseudomonadota</taxon>
        <taxon>Alphaproteobacteria</taxon>
        <taxon>Sphingomonadales</taxon>
        <taxon>Erythrobacteraceae</taxon>
        <taxon>Aurantiacibacter</taxon>
    </lineage>
</organism>
<dbReference type="AlphaFoldDB" id="A0A0G9N0V1"/>
<dbReference type="PATRIC" id="fig|1581420.6.peg.269"/>
<dbReference type="STRING" id="1581420.AAW00_01330"/>
<dbReference type="Proteomes" id="UP000053464">
    <property type="component" value="Unassembled WGS sequence"/>
</dbReference>
<gene>
    <name evidence="2" type="ORF">AAW00_01330</name>
</gene>
<proteinExistence type="predicted"/>
<dbReference type="GO" id="GO:0016491">
    <property type="term" value="F:oxidoreductase activity"/>
    <property type="evidence" value="ECO:0007669"/>
    <property type="project" value="InterPro"/>
</dbReference>
<name>A0A0G9N0V1_9SPHN</name>
<dbReference type="Pfam" id="PF09995">
    <property type="entry name" value="MPAB_Lcp_cat"/>
    <property type="match status" value="1"/>
</dbReference>
<dbReference type="PANTHER" id="PTHR36151">
    <property type="entry name" value="BLR2777 PROTEIN"/>
    <property type="match status" value="1"/>
</dbReference>
<evidence type="ECO:0000313" key="2">
    <source>
        <dbReference type="EMBL" id="KLE35153.1"/>
    </source>
</evidence>
<accession>A0A0G9N0V1</accession>
<protein>
    <recommendedName>
        <fullName evidence="1">ER-bound oxygenase mpaB/mpaB'/Rubber oxygenase catalytic domain-containing protein</fullName>
    </recommendedName>
</protein>
<dbReference type="RefSeq" id="WP_047002555.1">
    <property type="nucleotide sequence ID" value="NZ_LBHB01000001.1"/>
</dbReference>
<comment type="caution">
    <text evidence="2">The sequence shown here is derived from an EMBL/GenBank/DDBJ whole genome shotgun (WGS) entry which is preliminary data.</text>
</comment>
<evidence type="ECO:0000259" key="1">
    <source>
        <dbReference type="Pfam" id="PF09995"/>
    </source>
</evidence>
<dbReference type="OrthoDB" id="108890at2"/>